<evidence type="ECO:0000313" key="9">
    <source>
        <dbReference type="Proteomes" id="UP000193411"/>
    </source>
</evidence>
<dbReference type="STRING" id="765915.A0A1Y2HNI8"/>
<dbReference type="Gene3D" id="2.130.10.10">
    <property type="entry name" value="YVTN repeat-like/Quinoprotein amine dehydrogenase"/>
    <property type="match status" value="1"/>
</dbReference>
<comment type="caution">
    <text evidence="8">The sequence shown here is derived from an EMBL/GenBank/DDBJ whole genome shotgun (WGS) entry which is preliminary data.</text>
</comment>
<evidence type="ECO:0000256" key="6">
    <source>
        <dbReference type="PROSITE-ProRule" id="PRU00221"/>
    </source>
</evidence>
<feature type="compositionally biased region" description="Polar residues" evidence="7">
    <location>
        <begin position="1"/>
        <end position="15"/>
    </location>
</feature>
<feature type="region of interest" description="Disordered" evidence="7">
    <location>
        <begin position="1"/>
        <end position="74"/>
    </location>
</feature>
<dbReference type="InterPro" id="IPR036322">
    <property type="entry name" value="WD40_repeat_dom_sf"/>
</dbReference>
<feature type="repeat" description="WD" evidence="6">
    <location>
        <begin position="186"/>
        <end position="227"/>
    </location>
</feature>
<evidence type="ECO:0000313" key="8">
    <source>
        <dbReference type="EMBL" id="ORZ34692.1"/>
    </source>
</evidence>
<dbReference type="AlphaFoldDB" id="A0A1Y2HNI8"/>
<dbReference type="OrthoDB" id="27537at2759"/>
<keyword evidence="3 6" id="KW-0853">WD repeat</keyword>
<feature type="compositionally biased region" description="Gly residues" evidence="7">
    <location>
        <begin position="28"/>
        <end position="37"/>
    </location>
</feature>
<dbReference type="InterPro" id="IPR015943">
    <property type="entry name" value="WD40/YVTN_repeat-like_dom_sf"/>
</dbReference>
<evidence type="ECO:0000256" key="5">
    <source>
        <dbReference type="ARBA" id="ARBA00023242"/>
    </source>
</evidence>
<dbReference type="PROSITE" id="PS50294">
    <property type="entry name" value="WD_REPEATS_REGION"/>
    <property type="match status" value="1"/>
</dbReference>
<dbReference type="GO" id="GO:0016070">
    <property type="term" value="P:RNA metabolic process"/>
    <property type="evidence" value="ECO:0007669"/>
    <property type="project" value="UniProtKB-ARBA"/>
</dbReference>
<dbReference type="EMBL" id="MCFL01000026">
    <property type="protein sequence ID" value="ORZ34692.1"/>
    <property type="molecule type" value="Genomic_DNA"/>
</dbReference>
<keyword evidence="5" id="KW-0539">Nucleus</keyword>
<keyword evidence="4" id="KW-0677">Repeat</keyword>
<gene>
    <name evidence="8" type="ORF">BCR44DRAFT_33516</name>
</gene>
<dbReference type="InterPro" id="IPR037867">
    <property type="entry name" value="Swd2/WDR82"/>
</dbReference>
<evidence type="ECO:0000256" key="7">
    <source>
        <dbReference type="SAM" id="MobiDB-lite"/>
    </source>
</evidence>
<sequence>MHNPYSAYNQHSGHQGLSGVPPAHDHYTGGGGGGGGWDSHLTPSTAGLAPQMQMHSGGAAGNPGDWSRDPIPNVTIPDLPSYTPDHFESYQPVRLFNELPSHMTSLAFDDSGQLLAATGLDTDTLYVINCSTAAVAKPCPSKKYGCHLARFVHKNSNHVLFSSTKPDGKDIVRLVDTKKNEFLRYFRGHSGLVTSLEVSPVVDAFVTASLDETVRVWDVRSDNCQGIINMVPGKRGVASVDPTGRVIAVVSQDKQPGPTSLPLIHLFDSRNFDHGPFETQPIYDPTFNYAAAGSLGAPYPTVPPITQIRFSPDGSTCLLTTAHNVHYVVDAFDCKSLARIGSPTAPSPAAPPFSSSEADFAPDSKHIVVANAEEGGNLGVYSYPLPDPRGNDGTVDQMALMQRPPELRNRETRAVCQMDYFGNAPMQRVAFNHALDMFASVSGKQLCFWVPTEKQA</sequence>
<dbReference type="PANTHER" id="PTHR19861">
    <property type="entry name" value="WD40 REPEAT PROTEIN SWD2"/>
    <property type="match status" value="1"/>
</dbReference>
<dbReference type="Proteomes" id="UP000193411">
    <property type="component" value="Unassembled WGS sequence"/>
</dbReference>
<comment type="subcellular location">
    <subcellularLocation>
        <location evidence="1">Nucleus</location>
    </subcellularLocation>
</comment>
<evidence type="ECO:0000256" key="3">
    <source>
        <dbReference type="ARBA" id="ARBA00022574"/>
    </source>
</evidence>
<evidence type="ECO:0000256" key="4">
    <source>
        <dbReference type="ARBA" id="ARBA00022737"/>
    </source>
</evidence>
<reference evidence="8 9" key="1">
    <citation type="submission" date="2016-07" db="EMBL/GenBank/DDBJ databases">
        <title>Pervasive Adenine N6-methylation of Active Genes in Fungi.</title>
        <authorList>
            <consortium name="DOE Joint Genome Institute"/>
            <person name="Mondo S.J."/>
            <person name="Dannebaum R.O."/>
            <person name="Kuo R.C."/>
            <person name="Labutti K."/>
            <person name="Haridas S."/>
            <person name="Kuo A."/>
            <person name="Salamov A."/>
            <person name="Ahrendt S.R."/>
            <person name="Lipzen A."/>
            <person name="Sullivan W."/>
            <person name="Andreopoulos W.B."/>
            <person name="Clum A."/>
            <person name="Lindquist E."/>
            <person name="Daum C."/>
            <person name="Ramamoorthy G.K."/>
            <person name="Gryganskyi A."/>
            <person name="Culley D."/>
            <person name="Magnuson J.K."/>
            <person name="James T.Y."/>
            <person name="O'Malley M.A."/>
            <person name="Stajich J.E."/>
            <person name="Spatafora J.W."/>
            <person name="Visel A."/>
            <person name="Grigoriev I.V."/>
        </authorList>
    </citation>
    <scope>NUCLEOTIDE SEQUENCE [LARGE SCALE GENOMIC DNA]</scope>
    <source>
        <strain evidence="8 9">PL171</strain>
    </source>
</reference>
<dbReference type="PANTHER" id="PTHR19861:SF0">
    <property type="entry name" value="WD REPEAT-CONTAINING PROTEIN 82"/>
    <property type="match status" value="1"/>
</dbReference>
<dbReference type="Pfam" id="PF00400">
    <property type="entry name" value="WD40"/>
    <property type="match status" value="1"/>
</dbReference>
<evidence type="ECO:0000256" key="1">
    <source>
        <dbReference type="ARBA" id="ARBA00004123"/>
    </source>
</evidence>
<proteinExistence type="inferred from homology"/>
<dbReference type="GO" id="GO:0048188">
    <property type="term" value="C:Set1C/COMPASS complex"/>
    <property type="evidence" value="ECO:0007669"/>
    <property type="project" value="TreeGrafter"/>
</dbReference>
<dbReference type="SUPFAM" id="SSF50978">
    <property type="entry name" value="WD40 repeat-like"/>
    <property type="match status" value="1"/>
</dbReference>
<dbReference type="InterPro" id="IPR001680">
    <property type="entry name" value="WD40_rpt"/>
</dbReference>
<organism evidence="8 9">
    <name type="scientific">Catenaria anguillulae PL171</name>
    <dbReference type="NCBI Taxonomy" id="765915"/>
    <lineage>
        <taxon>Eukaryota</taxon>
        <taxon>Fungi</taxon>
        <taxon>Fungi incertae sedis</taxon>
        <taxon>Blastocladiomycota</taxon>
        <taxon>Blastocladiomycetes</taxon>
        <taxon>Blastocladiales</taxon>
        <taxon>Catenariaceae</taxon>
        <taxon>Catenaria</taxon>
    </lineage>
</organism>
<accession>A0A1Y2HNI8</accession>
<name>A0A1Y2HNI8_9FUNG</name>
<dbReference type="SMART" id="SM00320">
    <property type="entry name" value="WD40"/>
    <property type="match status" value="3"/>
</dbReference>
<protein>
    <submittedName>
        <fullName evidence="8">WD40-repeat-containing domain protein</fullName>
    </submittedName>
</protein>
<comment type="similarity">
    <text evidence="2">Belongs to the WD repeat SWD2 family.</text>
</comment>
<keyword evidence="9" id="KW-1185">Reference proteome</keyword>
<dbReference type="PROSITE" id="PS50082">
    <property type="entry name" value="WD_REPEATS_2"/>
    <property type="match status" value="1"/>
</dbReference>
<dbReference type="GO" id="GO:0003682">
    <property type="term" value="F:chromatin binding"/>
    <property type="evidence" value="ECO:0007669"/>
    <property type="project" value="TreeGrafter"/>
</dbReference>
<evidence type="ECO:0000256" key="2">
    <source>
        <dbReference type="ARBA" id="ARBA00005616"/>
    </source>
</evidence>